<keyword evidence="8" id="KW-1185">Reference proteome</keyword>
<protein>
    <recommendedName>
        <fullName evidence="6">Translocation and assembly module TamB C-terminal domain-containing protein</fullName>
    </recommendedName>
</protein>
<dbReference type="Pfam" id="PF04357">
    <property type="entry name" value="TamB"/>
    <property type="match status" value="1"/>
</dbReference>
<dbReference type="OrthoDB" id="5288149at2"/>
<feature type="domain" description="Translocation and assembly module TamB C-terminal" evidence="6">
    <location>
        <begin position="224"/>
        <end position="428"/>
    </location>
</feature>
<name>A0A1W6SRF3_9PROT</name>
<dbReference type="GO" id="GO:0009306">
    <property type="term" value="P:protein secretion"/>
    <property type="evidence" value="ECO:0007669"/>
    <property type="project" value="InterPro"/>
</dbReference>
<evidence type="ECO:0000313" key="7">
    <source>
        <dbReference type="EMBL" id="ARO88394.1"/>
    </source>
</evidence>
<reference evidence="7 8" key="1">
    <citation type="journal article" date="2015" name="Int. J. Syst. Evol. Microbiol.">
        <title>Nitrosospira lacus sp. nov., a psychrotolerant, ammonia-oxidizing bacterium from sandy lake sediment.</title>
        <authorList>
            <person name="Urakawa H."/>
            <person name="Garcia J.C."/>
            <person name="Nielsen J.L."/>
            <person name="Le V.Q."/>
            <person name="Kozlowski J.A."/>
            <person name="Stein L.Y."/>
            <person name="Lim C.K."/>
            <person name="Pommerening-Roser A."/>
            <person name="Martens-Habbena W."/>
            <person name="Stahl D.A."/>
            <person name="Klotz M.G."/>
        </authorList>
    </citation>
    <scope>NUCLEOTIDE SEQUENCE [LARGE SCALE GENOMIC DNA]</scope>
    <source>
        <strain evidence="7 8">APG3</strain>
    </source>
</reference>
<dbReference type="AlphaFoldDB" id="A0A1W6SRF3"/>
<dbReference type="EMBL" id="CP021106">
    <property type="protein sequence ID" value="ARO88394.1"/>
    <property type="molecule type" value="Genomic_DNA"/>
</dbReference>
<evidence type="ECO:0000256" key="4">
    <source>
        <dbReference type="ARBA" id="ARBA00023136"/>
    </source>
</evidence>
<keyword evidence="3 5" id="KW-1133">Transmembrane helix</keyword>
<dbReference type="Proteomes" id="UP000012179">
    <property type="component" value="Chromosome"/>
</dbReference>
<accession>A0A1W6SRF3</accession>
<keyword evidence="4 5" id="KW-0472">Membrane</keyword>
<dbReference type="KEGG" id="nlc:EBAPG3_011770"/>
<organism evidence="7 8">
    <name type="scientific">Nitrosospira lacus</name>
    <dbReference type="NCBI Taxonomy" id="1288494"/>
    <lineage>
        <taxon>Bacteria</taxon>
        <taxon>Pseudomonadati</taxon>
        <taxon>Pseudomonadota</taxon>
        <taxon>Betaproteobacteria</taxon>
        <taxon>Nitrosomonadales</taxon>
        <taxon>Nitrosomonadaceae</taxon>
        <taxon>Nitrosospira</taxon>
    </lineage>
</organism>
<evidence type="ECO:0000256" key="1">
    <source>
        <dbReference type="ARBA" id="ARBA00004167"/>
    </source>
</evidence>
<sequence>MPNLLNENRAKKFTVKKGRWRPALLLATFVILSSGISVWISTTPSGLRALGSAISHLSAGTLSFEGLDGALSGSFNARAMRFAIELGTACVEGLDITALRATEVEIVAPPSAEPRSPPASLELPLALSLRELEIATLLLTHEEGGTPDFKATELAAQLESDGRRHRLPNLRAGLELGGLTASGEIDGIKPFDLAARAELAGRAGFGIAGVELPEMPEAHISAVITGNLEQLRATGTITARNANFEAYGQRLVVERGIVSFQGAIDDPGLNVLAMRMGLPVEAGVEVTSSVRRPRVRLVSTPAVSDLEKLSWITLGRAPEGKADASLLLTAANAILGGQSGGVTDKVAQALGVDDLSIRQTRPMGGDVLAGQIGTVSKRLSNRAYISYEQALTAVAGVTKLTYSLTPKFTVVTRAGIDNAIDVLYTMRFD</sequence>
<evidence type="ECO:0000313" key="8">
    <source>
        <dbReference type="Proteomes" id="UP000012179"/>
    </source>
</evidence>
<dbReference type="PANTHER" id="PTHR36985:SF1">
    <property type="entry name" value="TRANSLOCATION AND ASSEMBLY MODULE SUBUNIT TAMB"/>
    <property type="match status" value="1"/>
</dbReference>
<proteinExistence type="predicted"/>
<keyword evidence="2 5" id="KW-0812">Transmembrane</keyword>
<evidence type="ECO:0000256" key="2">
    <source>
        <dbReference type="ARBA" id="ARBA00022692"/>
    </source>
</evidence>
<evidence type="ECO:0000256" key="5">
    <source>
        <dbReference type="SAM" id="Phobius"/>
    </source>
</evidence>
<comment type="subcellular location">
    <subcellularLocation>
        <location evidence="1">Membrane</location>
        <topology evidence="1">Single-pass membrane protein</topology>
    </subcellularLocation>
</comment>
<dbReference type="PANTHER" id="PTHR36985">
    <property type="entry name" value="TRANSLOCATION AND ASSEMBLY MODULE SUBUNIT TAMB"/>
    <property type="match status" value="1"/>
</dbReference>
<dbReference type="InterPro" id="IPR007452">
    <property type="entry name" value="TamB_C"/>
</dbReference>
<feature type="transmembrane region" description="Helical" evidence="5">
    <location>
        <begin position="20"/>
        <end position="40"/>
    </location>
</feature>
<evidence type="ECO:0000256" key="3">
    <source>
        <dbReference type="ARBA" id="ARBA00022989"/>
    </source>
</evidence>
<dbReference type="GO" id="GO:0005886">
    <property type="term" value="C:plasma membrane"/>
    <property type="evidence" value="ECO:0007669"/>
    <property type="project" value="InterPro"/>
</dbReference>
<gene>
    <name evidence="7" type="ORF">EBAPG3_011770</name>
</gene>
<evidence type="ECO:0000259" key="6">
    <source>
        <dbReference type="Pfam" id="PF04357"/>
    </source>
</evidence>